<gene>
    <name evidence="1" type="ORF">X975_24178</name>
</gene>
<keyword evidence="2" id="KW-1185">Reference proteome</keyword>
<dbReference type="Proteomes" id="UP000054359">
    <property type="component" value="Unassembled WGS sequence"/>
</dbReference>
<organism evidence="1 2">
    <name type="scientific">Stegodyphus mimosarum</name>
    <name type="common">African social velvet spider</name>
    <dbReference type="NCBI Taxonomy" id="407821"/>
    <lineage>
        <taxon>Eukaryota</taxon>
        <taxon>Metazoa</taxon>
        <taxon>Ecdysozoa</taxon>
        <taxon>Arthropoda</taxon>
        <taxon>Chelicerata</taxon>
        <taxon>Arachnida</taxon>
        <taxon>Araneae</taxon>
        <taxon>Araneomorphae</taxon>
        <taxon>Entelegynae</taxon>
        <taxon>Eresoidea</taxon>
        <taxon>Eresidae</taxon>
        <taxon>Stegodyphus</taxon>
    </lineage>
</organism>
<dbReference type="EMBL" id="KK113224">
    <property type="protein sequence ID" value="KFM59602.1"/>
    <property type="molecule type" value="Genomic_DNA"/>
</dbReference>
<sequence length="107" mass="12132">MNDEMFKILKTKQGNYDTLIPLTDSTHSEITEDSSYTDIGVPGYHRRTLPLHMDPPVEYADVYRRGTRTQVLPMPVSDALANQELSLIGSVHSTMDELIPWPEVEVD</sequence>
<name>A0A087T3B3_STEMI</name>
<feature type="non-terminal residue" evidence="1">
    <location>
        <position position="107"/>
    </location>
</feature>
<evidence type="ECO:0000313" key="1">
    <source>
        <dbReference type="EMBL" id="KFM59602.1"/>
    </source>
</evidence>
<evidence type="ECO:0000313" key="2">
    <source>
        <dbReference type="Proteomes" id="UP000054359"/>
    </source>
</evidence>
<protein>
    <submittedName>
        <fullName evidence="1">Uncharacterized protein</fullName>
    </submittedName>
</protein>
<accession>A0A087T3B3</accession>
<proteinExistence type="predicted"/>
<dbReference type="AlphaFoldDB" id="A0A087T3B3"/>
<reference evidence="1 2" key="1">
    <citation type="submission" date="2013-11" db="EMBL/GenBank/DDBJ databases">
        <title>Genome sequencing of Stegodyphus mimosarum.</title>
        <authorList>
            <person name="Bechsgaard J."/>
        </authorList>
    </citation>
    <scope>NUCLEOTIDE SEQUENCE [LARGE SCALE GENOMIC DNA]</scope>
</reference>